<protein>
    <recommendedName>
        <fullName evidence="4">Glycosyltransferase RgtA/B/C/D-like domain-containing protein</fullName>
    </recommendedName>
</protein>
<feature type="transmembrane region" description="Helical" evidence="1">
    <location>
        <begin position="318"/>
        <end position="335"/>
    </location>
</feature>
<name>A0ABV2D0K4_9SPHN</name>
<accession>A0ABV2D0K4</accession>
<keyword evidence="1" id="KW-0812">Transmembrane</keyword>
<organism evidence="2 3">
    <name type="scientific">Novosphingobium kalidii</name>
    <dbReference type="NCBI Taxonomy" id="3230299"/>
    <lineage>
        <taxon>Bacteria</taxon>
        <taxon>Pseudomonadati</taxon>
        <taxon>Pseudomonadota</taxon>
        <taxon>Alphaproteobacteria</taxon>
        <taxon>Sphingomonadales</taxon>
        <taxon>Sphingomonadaceae</taxon>
        <taxon>Novosphingobium</taxon>
    </lineage>
</organism>
<dbReference type="Proteomes" id="UP001548713">
    <property type="component" value="Unassembled WGS sequence"/>
</dbReference>
<evidence type="ECO:0000313" key="2">
    <source>
        <dbReference type="EMBL" id="MET1755402.1"/>
    </source>
</evidence>
<keyword evidence="1" id="KW-1133">Transmembrane helix</keyword>
<feature type="transmembrane region" description="Helical" evidence="1">
    <location>
        <begin position="294"/>
        <end position="312"/>
    </location>
</feature>
<evidence type="ECO:0008006" key="4">
    <source>
        <dbReference type="Google" id="ProtNLM"/>
    </source>
</evidence>
<dbReference type="RefSeq" id="WP_353983864.1">
    <property type="nucleotide sequence ID" value="NZ_JBEWLY010000013.1"/>
</dbReference>
<feature type="transmembrane region" description="Helical" evidence="1">
    <location>
        <begin position="96"/>
        <end position="115"/>
    </location>
</feature>
<gene>
    <name evidence="2" type="ORF">ABVV53_08010</name>
</gene>
<reference evidence="2 3" key="1">
    <citation type="submission" date="2024-07" db="EMBL/GenBank/DDBJ databases">
        <title>Novosphingobium kalidii RD2P27.</title>
        <authorList>
            <person name="Sun J.-Q."/>
        </authorList>
    </citation>
    <scope>NUCLEOTIDE SEQUENCE [LARGE SCALE GENOMIC DNA]</scope>
    <source>
        <strain evidence="2 3">RD2P27</strain>
    </source>
</reference>
<comment type="caution">
    <text evidence="2">The sequence shown here is derived from an EMBL/GenBank/DDBJ whole genome shotgun (WGS) entry which is preliminary data.</text>
</comment>
<evidence type="ECO:0000313" key="3">
    <source>
        <dbReference type="Proteomes" id="UP001548713"/>
    </source>
</evidence>
<feature type="transmembrane region" description="Helical" evidence="1">
    <location>
        <begin position="214"/>
        <end position="234"/>
    </location>
</feature>
<keyword evidence="1" id="KW-0472">Membrane</keyword>
<feature type="transmembrane region" description="Helical" evidence="1">
    <location>
        <begin position="177"/>
        <end position="202"/>
    </location>
</feature>
<sequence>MTALLLLLIASAIVPLKRPVDRPNAAISQNVGAASAAVQDDEDIALYEAVIRKIEAGQHYYDFIADEHRLRRFPVTPGFAVRLPSLAYIEAGLNKLHLGVPMSIAIMLATVAAWWRRFSEEPGIGRLHRLATAMAFVGASLAVNAHYYALHELWAGMLLMLSFGLHRPGTAEQPGRWGAALLCAALALFIREHSLPFVLLMGAIAGWRRQWQEAAAWIALVVAFLAALALHLHIVSGLTLPTDPHGESWLAFRGLSGWLGNIVQSGNLRLLPHWLAGPLAVLTMLGWAGWRSPAGTFAFLISVGYGFAFMIAGRWDNFYWGAMIAPMLTAGLIFAPRALRSLVTAAGPGEQARKAIAR</sequence>
<evidence type="ECO:0000256" key="1">
    <source>
        <dbReference type="SAM" id="Phobius"/>
    </source>
</evidence>
<feature type="transmembrane region" description="Helical" evidence="1">
    <location>
        <begin position="127"/>
        <end position="150"/>
    </location>
</feature>
<proteinExistence type="predicted"/>
<dbReference type="EMBL" id="JBEWLY010000013">
    <property type="protein sequence ID" value="MET1755402.1"/>
    <property type="molecule type" value="Genomic_DNA"/>
</dbReference>
<keyword evidence="3" id="KW-1185">Reference proteome</keyword>
<feature type="transmembrane region" description="Helical" evidence="1">
    <location>
        <begin position="270"/>
        <end position="287"/>
    </location>
</feature>